<comment type="caution">
    <text evidence="1">The sequence shown here is derived from an EMBL/GenBank/DDBJ whole genome shotgun (WGS) entry which is preliminary data.</text>
</comment>
<dbReference type="AlphaFoldDB" id="A0A7Z0SFD1"/>
<proteinExistence type="predicted"/>
<evidence type="ECO:0000313" key="1">
    <source>
        <dbReference type="EMBL" id="NYT47260.1"/>
    </source>
</evidence>
<gene>
    <name evidence="1" type="ORF">H0A75_06435</name>
</gene>
<organism evidence="1 2">
    <name type="scientific">Candidatus Methanofishera endochildressiae</name>
    <dbReference type="NCBI Taxonomy" id="2738884"/>
    <lineage>
        <taxon>Bacteria</taxon>
        <taxon>Pseudomonadati</taxon>
        <taxon>Pseudomonadota</taxon>
        <taxon>Gammaproteobacteria</taxon>
        <taxon>Candidatus Methanofishera</taxon>
    </lineage>
</organism>
<dbReference type="Proteomes" id="UP000537890">
    <property type="component" value="Unassembled WGS sequence"/>
</dbReference>
<evidence type="ECO:0000313" key="2">
    <source>
        <dbReference type="Proteomes" id="UP000537890"/>
    </source>
</evidence>
<protein>
    <submittedName>
        <fullName evidence="1">Uncharacterized protein</fullName>
    </submittedName>
</protein>
<sequence length="130" mass="14252">MLVFFVAGLLLNSIWGEKIKTGLKARFLKTSPVSTIKQLTERVTGIENSNFPVVEIDVFGNDVKTLGIVVEKLADGRLMVYAPSSPVITVGQLYIVPEERTKQIDASIPDAINCLSRMGLEANKIYPATK</sequence>
<dbReference type="EMBL" id="JACCHS010000111">
    <property type="protein sequence ID" value="NYT47260.1"/>
    <property type="molecule type" value="Genomic_DNA"/>
</dbReference>
<accession>A0A7Z0SFD1</accession>
<name>A0A7Z0SFD1_9GAMM</name>
<reference evidence="1 2" key="1">
    <citation type="submission" date="2020-05" db="EMBL/GenBank/DDBJ databases">
        <title>Horizontal transmission and recombination maintain forever young bacterial symbiont genomes.</title>
        <authorList>
            <person name="Russell S.L."/>
            <person name="Pepper-Tunick E."/>
            <person name="Svedberg J."/>
            <person name="Byrne A."/>
            <person name="Ruelas Castillo J."/>
            <person name="Vollmers C."/>
            <person name="Beinart R.A."/>
            <person name="Corbett-Detig R."/>
        </authorList>
    </citation>
    <scope>NUCLEOTIDE SEQUENCE [LARGE SCALE GENOMIC DNA]</scope>
    <source>
        <strain evidence="1">4727-3</strain>
    </source>
</reference>